<accession>A0AB73T2H0</accession>
<dbReference type="Proteomes" id="UP000245412">
    <property type="component" value="Unassembled WGS sequence"/>
</dbReference>
<protein>
    <submittedName>
        <fullName evidence="2">Uncharacterized protein</fullName>
    </submittedName>
</protein>
<dbReference type="AlphaFoldDB" id="A0AB73T2H0"/>
<gene>
    <name evidence="2" type="ORF">C7383_108119</name>
</gene>
<keyword evidence="1" id="KW-0472">Membrane</keyword>
<keyword evidence="1" id="KW-0812">Transmembrane</keyword>
<evidence type="ECO:0000313" key="3">
    <source>
        <dbReference type="Proteomes" id="UP000245412"/>
    </source>
</evidence>
<dbReference type="RefSeq" id="WP_109627375.1">
    <property type="nucleotide sequence ID" value="NZ_JANKBI010000006.1"/>
</dbReference>
<sequence>MNSAIIWLLIFLFSPVIILIICAVWSKIDYNRQVAGKKKVRGLKKDQVILDDKGVPNVETEMLRNEAKMKSAQNAMSMMNLK</sequence>
<feature type="transmembrane region" description="Helical" evidence="1">
    <location>
        <begin position="6"/>
        <end position="28"/>
    </location>
</feature>
<keyword evidence="1" id="KW-1133">Transmembrane helix</keyword>
<evidence type="ECO:0000313" key="2">
    <source>
        <dbReference type="EMBL" id="PWJ74689.1"/>
    </source>
</evidence>
<keyword evidence="3" id="KW-1185">Reference proteome</keyword>
<reference evidence="2 3" key="1">
    <citation type="submission" date="2018-05" db="EMBL/GenBank/DDBJ databases">
        <authorList>
            <person name="Goeker M."/>
            <person name="Huntemann M."/>
            <person name="Clum A."/>
            <person name="Pillay M."/>
            <person name="Palaniappan K."/>
            <person name="Varghese N."/>
            <person name="Mikhailova N."/>
            <person name="Stamatis D."/>
            <person name="Reddy T."/>
            <person name="Daum C."/>
            <person name="Shapiro N."/>
            <person name="Ivanova N."/>
            <person name="Kyrpides N."/>
            <person name="Woyke T."/>
        </authorList>
    </citation>
    <scope>NUCLEOTIDE SEQUENCE [LARGE SCALE GENOMIC DNA]</scope>
    <source>
        <strain evidence="2 3">DSM 26524</strain>
    </source>
</reference>
<comment type="caution">
    <text evidence="2">The sequence shown here is derived from an EMBL/GenBank/DDBJ whole genome shotgun (WGS) entry which is preliminary data.</text>
</comment>
<organism evidence="2 3">
    <name type="scientific">Murimonas intestini</name>
    <dbReference type="NCBI Taxonomy" id="1337051"/>
    <lineage>
        <taxon>Bacteria</taxon>
        <taxon>Bacillati</taxon>
        <taxon>Bacillota</taxon>
        <taxon>Clostridia</taxon>
        <taxon>Lachnospirales</taxon>
        <taxon>Lachnospiraceae</taxon>
        <taxon>Murimonas</taxon>
    </lineage>
</organism>
<proteinExistence type="predicted"/>
<evidence type="ECO:0000256" key="1">
    <source>
        <dbReference type="SAM" id="Phobius"/>
    </source>
</evidence>
<dbReference type="EMBL" id="QGGY01000008">
    <property type="protein sequence ID" value="PWJ74689.1"/>
    <property type="molecule type" value="Genomic_DNA"/>
</dbReference>
<name>A0AB73T2H0_9FIRM</name>